<name>A0A077NGR8_XENBV</name>
<proteinExistence type="predicted"/>
<comment type="caution">
    <text evidence="1">The sequence shown here is derived from an EMBL/GenBank/DDBJ whole genome shotgun (WGS) entry which is preliminary data.</text>
</comment>
<dbReference type="EMBL" id="CBSV010000119">
    <property type="protein sequence ID" value="CDH01317.1"/>
    <property type="molecule type" value="Genomic_DNA"/>
</dbReference>
<gene>
    <name evidence="1" type="ORF">XBFM1_2050085</name>
</gene>
<dbReference type="AlphaFoldDB" id="A0A077NGR8"/>
<sequence>MSNNNEKTELVNKDKGIYSKVISIDVGDINGGGGADINPIICVKNINNDVIDYYKLAFPEEEINGAATYSVILAAFSYDMPIILKFIGSDRIAGVIIDTDIGDK</sequence>
<dbReference type="RefSeq" id="WP_038207320.1">
    <property type="nucleotide sequence ID" value="NZ_CAWLWD010000174.1"/>
</dbReference>
<evidence type="ECO:0000313" key="1">
    <source>
        <dbReference type="EMBL" id="CDH01317.1"/>
    </source>
</evidence>
<dbReference type="Proteomes" id="UP000028487">
    <property type="component" value="Unassembled WGS sequence"/>
</dbReference>
<protein>
    <submittedName>
        <fullName evidence="1">Uncharacterized protein</fullName>
    </submittedName>
</protein>
<reference evidence="1" key="1">
    <citation type="submission" date="2013-07" db="EMBL/GenBank/DDBJ databases">
        <title>Sub-species coevolution in mutualistic symbiosis.</title>
        <authorList>
            <person name="Murfin K."/>
            <person name="Klassen J."/>
            <person name="Lee M."/>
            <person name="Forst S."/>
            <person name="Stock P."/>
            <person name="Goodrich-Blair H."/>
        </authorList>
    </citation>
    <scope>NUCLEOTIDE SEQUENCE [LARGE SCALE GENOMIC DNA]</scope>
    <source>
        <strain evidence="1">Feltiae Moldova</strain>
    </source>
</reference>
<dbReference type="HOGENOM" id="CLU_2276383_0_0_6"/>
<organism evidence="1">
    <name type="scientific">Xenorhabdus bovienii str. feltiae Moldova</name>
    <dbReference type="NCBI Taxonomy" id="1398200"/>
    <lineage>
        <taxon>Bacteria</taxon>
        <taxon>Pseudomonadati</taxon>
        <taxon>Pseudomonadota</taxon>
        <taxon>Gammaproteobacteria</taxon>
        <taxon>Enterobacterales</taxon>
        <taxon>Morganellaceae</taxon>
        <taxon>Xenorhabdus</taxon>
    </lineage>
</organism>
<accession>A0A077NGR8</accession>